<dbReference type="InterPro" id="IPR000719">
    <property type="entry name" value="Prot_kinase_dom"/>
</dbReference>
<dbReference type="OrthoDB" id="63989at2759"/>
<keyword evidence="1" id="KW-0547">Nucleotide-binding</keyword>
<dbReference type="Gene3D" id="3.30.200.20">
    <property type="entry name" value="Phosphorylase Kinase, domain 1"/>
    <property type="match status" value="1"/>
</dbReference>
<dbReference type="PANTHER" id="PTHR13954">
    <property type="entry name" value="IRE1-RELATED"/>
    <property type="match status" value="1"/>
</dbReference>
<protein>
    <submittedName>
        <fullName evidence="2">Serine threonine- kinase endoribonuclease IRE1-like</fullName>
    </submittedName>
</protein>
<dbReference type="PROSITE" id="PS00108">
    <property type="entry name" value="PROTEIN_KINASE_ST"/>
    <property type="match status" value="1"/>
</dbReference>
<dbReference type="EMBL" id="CACRXK020006082">
    <property type="protein sequence ID" value="CAB4008300.1"/>
    <property type="molecule type" value="Genomic_DNA"/>
</dbReference>
<dbReference type="SMART" id="SM00220">
    <property type="entry name" value="S_TKc"/>
    <property type="match status" value="1"/>
</dbReference>
<keyword evidence="2" id="KW-0808">Transferase</keyword>
<comment type="similarity">
    <text evidence="1">Belongs to the protein kinase superfamily.</text>
</comment>
<dbReference type="Gene3D" id="1.10.510.10">
    <property type="entry name" value="Transferase(Phosphotransferase) domain 1"/>
    <property type="match status" value="1"/>
</dbReference>
<dbReference type="Proteomes" id="UP001152795">
    <property type="component" value="Unassembled WGS sequence"/>
</dbReference>
<accession>A0A7D9ILQ8</accession>
<dbReference type="InterPro" id="IPR011009">
    <property type="entry name" value="Kinase-like_dom_sf"/>
</dbReference>
<dbReference type="GO" id="GO:0004521">
    <property type="term" value="F:RNA endonuclease activity"/>
    <property type="evidence" value="ECO:0007669"/>
    <property type="project" value="InterPro"/>
</dbReference>
<keyword evidence="1" id="KW-0067">ATP-binding</keyword>
<dbReference type="InterPro" id="IPR008271">
    <property type="entry name" value="Ser/Thr_kinase_AS"/>
</dbReference>
<dbReference type="GO" id="GO:0005524">
    <property type="term" value="F:ATP binding"/>
    <property type="evidence" value="ECO:0007669"/>
    <property type="project" value="UniProtKB-UniRule"/>
</dbReference>
<dbReference type="SUPFAM" id="SSF56112">
    <property type="entry name" value="Protein kinase-like (PK-like)"/>
    <property type="match status" value="1"/>
</dbReference>
<dbReference type="GO" id="GO:0051082">
    <property type="term" value="F:unfolded protein binding"/>
    <property type="evidence" value="ECO:0007669"/>
    <property type="project" value="TreeGrafter"/>
</dbReference>
<dbReference type="GO" id="GO:1990604">
    <property type="term" value="C:IRE1-TRAF2-ASK1 complex"/>
    <property type="evidence" value="ECO:0007669"/>
    <property type="project" value="TreeGrafter"/>
</dbReference>
<dbReference type="PROSITE" id="PS00107">
    <property type="entry name" value="PROTEIN_KINASE_ATP"/>
    <property type="match status" value="1"/>
</dbReference>
<dbReference type="GO" id="GO:0070059">
    <property type="term" value="P:intrinsic apoptotic signaling pathway in response to endoplasmic reticulum stress"/>
    <property type="evidence" value="ECO:0007669"/>
    <property type="project" value="TreeGrafter"/>
</dbReference>
<proteinExistence type="inferred from homology"/>
<evidence type="ECO:0000256" key="1">
    <source>
        <dbReference type="RuleBase" id="RU000304"/>
    </source>
</evidence>
<keyword evidence="1" id="KW-0723">Serine/threonine-protein kinase</keyword>
<gene>
    <name evidence="2" type="ORF">PACLA_8A045745</name>
</gene>
<keyword evidence="2" id="KW-0418">Kinase</keyword>
<keyword evidence="3" id="KW-1185">Reference proteome</keyword>
<dbReference type="PROSITE" id="PS50011">
    <property type="entry name" value="PROTEIN_KINASE_DOM"/>
    <property type="match status" value="1"/>
</dbReference>
<dbReference type="GO" id="GO:0036498">
    <property type="term" value="P:IRE1-mediated unfolded protein response"/>
    <property type="evidence" value="ECO:0007669"/>
    <property type="project" value="TreeGrafter"/>
</dbReference>
<evidence type="ECO:0000313" key="2">
    <source>
        <dbReference type="EMBL" id="CAB4008300.1"/>
    </source>
</evidence>
<dbReference type="GO" id="GO:0004674">
    <property type="term" value="F:protein serine/threonine kinase activity"/>
    <property type="evidence" value="ECO:0007669"/>
    <property type="project" value="UniProtKB-KW"/>
</dbReference>
<reference evidence="2" key="1">
    <citation type="submission" date="2020-04" db="EMBL/GenBank/DDBJ databases">
        <authorList>
            <person name="Alioto T."/>
            <person name="Alioto T."/>
            <person name="Gomez Garrido J."/>
        </authorList>
    </citation>
    <scope>NUCLEOTIDE SEQUENCE</scope>
    <source>
        <strain evidence="2">A484AB</strain>
    </source>
</reference>
<dbReference type="PANTHER" id="PTHR13954:SF28">
    <property type="match status" value="1"/>
</dbReference>
<organism evidence="2 3">
    <name type="scientific">Paramuricea clavata</name>
    <name type="common">Red gorgonian</name>
    <name type="synonym">Violescent sea-whip</name>
    <dbReference type="NCBI Taxonomy" id="317549"/>
    <lineage>
        <taxon>Eukaryota</taxon>
        <taxon>Metazoa</taxon>
        <taxon>Cnidaria</taxon>
        <taxon>Anthozoa</taxon>
        <taxon>Octocorallia</taxon>
        <taxon>Malacalcyonacea</taxon>
        <taxon>Plexauridae</taxon>
        <taxon>Paramuricea</taxon>
    </lineage>
</organism>
<dbReference type="InterPro" id="IPR017441">
    <property type="entry name" value="Protein_kinase_ATP_BS"/>
</dbReference>
<comment type="caution">
    <text evidence="2">The sequence shown here is derived from an EMBL/GenBank/DDBJ whole genome shotgun (WGS) entry which is preliminary data.</text>
</comment>
<evidence type="ECO:0000313" key="3">
    <source>
        <dbReference type="Proteomes" id="UP001152795"/>
    </source>
</evidence>
<dbReference type="AlphaFoldDB" id="A0A7D9ILQ8"/>
<dbReference type="InterPro" id="IPR045133">
    <property type="entry name" value="IRE1/2-like"/>
</dbReference>
<dbReference type="Pfam" id="PF00069">
    <property type="entry name" value="Pkinase"/>
    <property type="match status" value="1"/>
</dbReference>
<name>A0A7D9ILQ8_PARCT</name>
<sequence>MDVPMQAFAPNKELKIGNGSNGTCVYVGVMEDGSEVAVKRTLTQSGEDTAENEKNILNLIKTDEFPFIVSYRNFFRDDTFTYLIVDLCEEDLKNYICSQSIDYLQQVGPRMINEILTGITFLHDRQILHRDLKPPNILVDIEGRMRLADFGISRVLKEDETTHLTDPKGTQNWMPAEVIGSINSSKKCRFKKKSDVQVVGMIAFFILSQGKHPFGTSPDCMGNILKGNPVNLGNLDDLHARQFISWLIRHDINDRPYAHEALEHSFVNNN</sequence>